<gene>
    <name evidence="2" type="ORF">FPANT_13338</name>
</gene>
<evidence type="ECO:0000313" key="2">
    <source>
        <dbReference type="EMBL" id="KAF5572110.1"/>
    </source>
</evidence>
<evidence type="ECO:0000313" key="3">
    <source>
        <dbReference type="Proteomes" id="UP000544095"/>
    </source>
</evidence>
<organism evidence="2 3">
    <name type="scientific">Fusarium pseudoanthophilum</name>
    <dbReference type="NCBI Taxonomy" id="48495"/>
    <lineage>
        <taxon>Eukaryota</taxon>
        <taxon>Fungi</taxon>
        <taxon>Dikarya</taxon>
        <taxon>Ascomycota</taxon>
        <taxon>Pezizomycotina</taxon>
        <taxon>Sordariomycetes</taxon>
        <taxon>Hypocreomycetidae</taxon>
        <taxon>Hypocreales</taxon>
        <taxon>Nectriaceae</taxon>
        <taxon>Fusarium</taxon>
        <taxon>Fusarium fujikuroi species complex</taxon>
    </lineage>
</organism>
<feature type="compositionally biased region" description="Polar residues" evidence="1">
    <location>
        <begin position="167"/>
        <end position="177"/>
    </location>
</feature>
<dbReference type="Proteomes" id="UP000544095">
    <property type="component" value="Unassembled WGS sequence"/>
</dbReference>
<protein>
    <submittedName>
        <fullName evidence="2">Uncharacterized protein</fullName>
    </submittedName>
</protein>
<reference evidence="2 3" key="1">
    <citation type="submission" date="2020-05" db="EMBL/GenBank/DDBJ databases">
        <title>Identification and distribution of gene clusters putatively required for synthesis of sphingolipid metabolism inhibitors in phylogenetically diverse species of the filamentous fungus Fusarium.</title>
        <authorList>
            <person name="Kim H.-S."/>
            <person name="Busman M."/>
            <person name="Brown D.W."/>
            <person name="Divon H."/>
            <person name="Uhlig S."/>
            <person name="Proctor R.H."/>
        </authorList>
    </citation>
    <scope>NUCLEOTIDE SEQUENCE [LARGE SCALE GENOMIC DNA]</scope>
    <source>
        <strain evidence="2 3">NRRL 25211</strain>
    </source>
</reference>
<sequence>MTSSTTGEAFLDDGFLELVKAKATKTDIGVKWLTPESLEKTSLMPEQDDDTISQAHCNVVSRKLAKLKGCLKTAEVEVNKHRQATWNLVGEQLSVKKIEWIGTMKKLCHKRKITEERRSLPHELEQMERHHEEAYQKEAELLDAIVPLDLERKQVKSRFTEPRSKARQQSTQLSPDQ</sequence>
<feature type="region of interest" description="Disordered" evidence="1">
    <location>
        <begin position="156"/>
        <end position="177"/>
    </location>
</feature>
<keyword evidence="3" id="KW-1185">Reference proteome</keyword>
<name>A0A8H5NQ59_9HYPO</name>
<comment type="caution">
    <text evidence="2">The sequence shown here is derived from an EMBL/GenBank/DDBJ whole genome shotgun (WGS) entry which is preliminary data.</text>
</comment>
<dbReference type="EMBL" id="JAAOAR010000994">
    <property type="protein sequence ID" value="KAF5572110.1"/>
    <property type="molecule type" value="Genomic_DNA"/>
</dbReference>
<accession>A0A8H5NQ59</accession>
<proteinExistence type="predicted"/>
<evidence type="ECO:0000256" key="1">
    <source>
        <dbReference type="SAM" id="MobiDB-lite"/>
    </source>
</evidence>
<dbReference type="AlphaFoldDB" id="A0A8H5NQ59"/>